<evidence type="ECO:0000313" key="2">
    <source>
        <dbReference type="EMBL" id="GIY32294.1"/>
    </source>
</evidence>
<proteinExistence type="predicted"/>
<feature type="region of interest" description="Disordered" evidence="1">
    <location>
        <begin position="269"/>
        <end position="312"/>
    </location>
</feature>
<feature type="compositionally biased region" description="Polar residues" evidence="1">
    <location>
        <begin position="269"/>
        <end position="292"/>
    </location>
</feature>
<dbReference type="Proteomes" id="UP001054837">
    <property type="component" value="Unassembled WGS sequence"/>
</dbReference>
<organism evidence="2 3">
    <name type="scientific">Caerostris darwini</name>
    <dbReference type="NCBI Taxonomy" id="1538125"/>
    <lineage>
        <taxon>Eukaryota</taxon>
        <taxon>Metazoa</taxon>
        <taxon>Ecdysozoa</taxon>
        <taxon>Arthropoda</taxon>
        <taxon>Chelicerata</taxon>
        <taxon>Arachnida</taxon>
        <taxon>Araneae</taxon>
        <taxon>Araneomorphae</taxon>
        <taxon>Entelegynae</taxon>
        <taxon>Araneoidea</taxon>
        <taxon>Araneidae</taxon>
        <taxon>Caerostris</taxon>
    </lineage>
</organism>
<accession>A0AAV4SG44</accession>
<dbReference type="AlphaFoldDB" id="A0AAV4SG44"/>
<reference evidence="2 3" key="1">
    <citation type="submission" date="2021-06" db="EMBL/GenBank/DDBJ databases">
        <title>Caerostris darwini draft genome.</title>
        <authorList>
            <person name="Kono N."/>
            <person name="Arakawa K."/>
        </authorList>
    </citation>
    <scope>NUCLEOTIDE SEQUENCE [LARGE SCALE GENOMIC DNA]</scope>
</reference>
<gene>
    <name evidence="2" type="ORF">CDAR_619601</name>
</gene>
<keyword evidence="3" id="KW-1185">Reference proteome</keyword>
<name>A0AAV4SG44_9ARAC</name>
<evidence type="ECO:0000256" key="1">
    <source>
        <dbReference type="SAM" id="MobiDB-lite"/>
    </source>
</evidence>
<feature type="compositionally biased region" description="Basic and acidic residues" evidence="1">
    <location>
        <begin position="293"/>
        <end position="304"/>
    </location>
</feature>
<evidence type="ECO:0000313" key="3">
    <source>
        <dbReference type="Proteomes" id="UP001054837"/>
    </source>
</evidence>
<comment type="caution">
    <text evidence="2">The sequence shown here is derived from an EMBL/GenBank/DDBJ whole genome shotgun (WGS) entry which is preliminary data.</text>
</comment>
<sequence length="342" mass="38373">MDFVFHDDILSFFFNVGSVFVWDSIKNLRCNNTSKPEQIIEHKTVEQRVLNVVDTDVMLDDVSEDERILNTVNDDVDATVNAEDSISDNDSFKLNATGFLEENIDSHENGTLLGMAIEKGNSFDIQNTNVELSTAASDETIMDIGNNSVTLGEAIGDKNNLNIDDNEVMLDAPVSEETVLNFDNPNVVQEAAPEIIPSLSSKGKEILLDVVELLGKIEDKNVFLNNTHETIPRSKVLKKTMSFKKMIKNFTIRKSKKLEQKIPTVSTAQQDLQSKKSNLHPSSWTTTKTCDSVSKRDTSEKRQSPAELDLQSKNWTLHPSSWTTTKTCDDLEKETFTYPSKM</sequence>
<dbReference type="EMBL" id="BPLQ01007770">
    <property type="protein sequence ID" value="GIY32294.1"/>
    <property type="molecule type" value="Genomic_DNA"/>
</dbReference>
<protein>
    <submittedName>
        <fullName evidence="2">Uncharacterized protein</fullName>
    </submittedName>
</protein>